<accession>X6LKE7</accession>
<keyword evidence="3" id="KW-1185">Reference proteome</keyword>
<reference evidence="2 3" key="1">
    <citation type="journal article" date="2013" name="Curr. Biol.">
        <title>The Genome of the Foraminiferan Reticulomyxa filosa.</title>
        <authorList>
            <person name="Glockner G."/>
            <person name="Hulsmann N."/>
            <person name="Schleicher M."/>
            <person name="Noegel A.A."/>
            <person name="Eichinger L."/>
            <person name="Gallinger C."/>
            <person name="Pawlowski J."/>
            <person name="Sierra R."/>
            <person name="Euteneuer U."/>
            <person name="Pillet L."/>
            <person name="Moustafa A."/>
            <person name="Platzer M."/>
            <person name="Groth M."/>
            <person name="Szafranski K."/>
            <person name="Schliwa M."/>
        </authorList>
    </citation>
    <scope>NUCLEOTIDE SEQUENCE [LARGE SCALE GENOMIC DNA]</scope>
</reference>
<feature type="region of interest" description="Disordered" evidence="1">
    <location>
        <begin position="129"/>
        <end position="177"/>
    </location>
</feature>
<feature type="compositionally biased region" description="Basic residues" evidence="1">
    <location>
        <begin position="145"/>
        <end position="177"/>
    </location>
</feature>
<proteinExistence type="predicted"/>
<organism evidence="2 3">
    <name type="scientific">Reticulomyxa filosa</name>
    <dbReference type="NCBI Taxonomy" id="46433"/>
    <lineage>
        <taxon>Eukaryota</taxon>
        <taxon>Sar</taxon>
        <taxon>Rhizaria</taxon>
        <taxon>Retaria</taxon>
        <taxon>Foraminifera</taxon>
        <taxon>Monothalamids</taxon>
        <taxon>Reticulomyxidae</taxon>
        <taxon>Reticulomyxa</taxon>
    </lineage>
</organism>
<sequence length="177" mass="19753">MAVHKWPSTKKRDAGSVNVLNSIVVLPRAPSATSIGGAICSIRNSTCSTIVRCTTCTSLEILNKLSNVNNSGSSGPTTSEIDSKASNRFLFSEFFLNKTNWIYINTTSTDKRNTTFGIVVRLWCPKRQGHAKKKAEKNPKEEKKEKKRVKDKTKNKQSKVKLAKSKKKKTNIQTVHK</sequence>
<evidence type="ECO:0000313" key="2">
    <source>
        <dbReference type="EMBL" id="ETO02094.1"/>
    </source>
</evidence>
<protein>
    <submittedName>
        <fullName evidence="2">Uncharacterized protein</fullName>
    </submittedName>
</protein>
<dbReference type="Proteomes" id="UP000023152">
    <property type="component" value="Unassembled WGS sequence"/>
</dbReference>
<evidence type="ECO:0000313" key="3">
    <source>
        <dbReference type="Proteomes" id="UP000023152"/>
    </source>
</evidence>
<comment type="caution">
    <text evidence="2">The sequence shown here is derived from an EMBL/GenBank/DDBJ whole genome shotgun (WGS) entry which is preliminary data.</text>
</comment>
<name>X6LKE7_RETFI</name>
<dbReference type="EMBL" id="ASPP01036707">
    <property type="protein sequence ID" value="ETO02094.1"/>
    <property type="molecule type" value="Genomic_DNA"/>
</dbReference>
<evidence type="ECO:0000256" key="1">
    <source>
        <dbReference type="SAM" id="MobiDB-lite"/>
    </source>
</evidence>
<dbReference type="AlphaFoldDB" id="X6LKE7"/>
<gene>
    <name evidence="2" type="ORF">RFI_35341</name>
</gene>